<evidence type="ECO:0000256" key="1">
    <source>
        <dbReference type="ARBA" id="ARBA00004377"/>
    </source>
</evidence>
<evidence type="ECO:0000256" key="8">
    <source>
        <dbReference type="ARBA" id="ARBA00023136"/>
    </source>
</evidence>
<accession>A0A4S8PIA1</accession>
<dbReference type="Pfam" id="PF26002">
    <property type="entry name" value="Beta-barrel_AprE"/>
    <property type="match status" value="1"/>
</dbReference>
<dbReference type="GO" id="GO:0005886">
    <property type="term" value="C:plasma membrane"/>
    <property type="evidence" value="ECO:0007669"/>
    <property type="project" value="UniProtKB-SubCell"/>
</dbReference>
<feature type="coiled-coil region" evidence="10">
    <location>
        <begin position="147"/>
        <end position="181"/>
    </location>
</feature>
<reference evidence="13 14" key="1">
    <citation type="submission" date="2019-04" db="EMBL/GenBank/DDBJ databases">
        <title>genome sequence of strain W3.</title>
        <authorList>
            <person name="Gao J."/>
            <person name="Sun J."/>
        </authorList>
    </citation>
    <scope>NUCLEOTIDE SEQUENCE [LARGE SCALE GENOMIC DNA]</scope>
    <source>
        <strain evidence="13 14">W3</strain>
    </source>
</reference>
<evidence type="ECO:0000313" key="13">
    <source>
        <dbReference type="EMBL" id="THV30327.1"/>
    </source>
</evidence>
<evidence type="ECO:0000256" key="3">
    <source>
        <dbReference type="ARBA" id="ARBA00022448"/>
    </source>
</evidence>
<name>A0A4S8PIA1_9HYPH</name>
<dbReference type="PANTHER" id="PTHR30386:SF17">
    <property type="entry name" value="ALKALINE PROTEASE SECRETION PROTEIN APRE"/>
    <property type="match status" value="1"/>
</dbReference>
<keyword evidence="6 9" id="KW-0812">Transmembrane</keyword>
<dbReference type="InterPro" id="IPR058781">
    <property type="entry name" value="HH_AprE-like"/>
</dbReference>
<dbReference type="Gene3D" id="2.40.30.170">
    <property type="match status" value="1"/>
</dbReference>
<comment type="subcellular location">
    <subcellularLocation>
        <location evidence="1 9">Cell inner membrane</location>
        <topology evidence="1 9">Single-pass membrane protein</topology>
    </subcellularLocation>
</comment>
<evidence type="ECO:0000313" key="14">
    <source>
        <dbReference type="Proteomes" id="UP000307378"/>
    </source>
</evidence>
<dbReference type="PRINTS" id="PR01490">
    <property type="entry name" value="RTXTOXIND"/>
</dbReference>
<keyword evidence="3 9" id="KW-0813">Transport</keyword>
<dbReference type="NCBIfam" id="TIGR01843">
    <property type="entry name" value="type_I_hlyD"/>
    <property type="match status" value="1"/>
</dbReference>
<feature type="domain" description="AprE-like beta-barrel" evidence="12">
    <location>
        <begin position="316"/>
        <end position="405"/>
    </location>
</feature>
<evidence type="ECO:0000256" key="7">
    <source>
        <dbReference type="ARBA" id="ARBA00022989"/>
    </source>
</evidence>
<organism evidence="13 14">
    <name type="scientific">Rhizobium rosettiformans W3</name>
    <dbReference type="NCBI Taxonomy" id="538378"/>
    <lineage>
        <taxon>Bacteria</taxon>
        <taxon>Pseudomonadati</taxon>
        <taxon>Pseudomonadota</taxon>
        <taxon>Alphaproteobacteria</taxon>
        <taxon>Hyphomicrobiales</taxon>
        <taxon>Rhizobiaceae</taxon>
        <taxon>Rhizobium/Agrobacterium group</taxon>
        <taxon>Rhizobium</taxon>
    </lineage>
</organism>
<evidence type="ECO:0000256" key="6">
    <source>
        <dbReference type="ARBA" id="ARBA00022692"/>
    </source>
</evidence>
<dbReference type="Pfam" id="PF25994">
    <property type="entry name" value="HH_AprE"/>
    <property type="match status" value="1"/>
</dbReference>
<comment type="caution">
    <text evidence="13">The sequence shown here is derived from an EMBL/GenBank/DDBJ whole genome shotgun (WGS) entry which is preliminary data.</text>
</comment>
<dbReference type="PANTHER" id="PTHR30386">
    <property type="entry name" value="MEMBRANE FUSION SUBUNIT OF EMRAB-TOLC MULTIDRUG EFFLUX PUMP"/>
    <property type="match status" value="1"/>
</dbReference>
<evidence type="ECO:0000256" key="4">
    <source>
        <dbReference type="ARBA" id="ARBA00022475"/>
    </source>
</evidence>
<comment type="similarity">
    <text evidence="2 9">Belongs to the membrane fusion protein (MFP) (TC 8.A.1) family.</text>
</comment>
<feature type="coiled-coil region" evidence="10">
    <location>
        <begin position="206"/>
        <end position="283"/>
    </location>
</feature>
<dbReference type="InterPro" id="IPR050739">
    <property type="entry name" value="MFP"/>
</dbReference>
<dbReference type="RefSeq" id="WP_136543513.1">
    <property type="nucleotide sequence ID" value="NZ_STGU01000027.1"/>
</dbReference>
<dbReference type="InterPro" id="IPR058982">
    <property type="entry name" value="Beta-barrel_AprE"/>
</dbReference>
<evidence type="ECO:0000256" key="5">
    <source>
        <dbReference type="ARBA" id="ARBA00022519"/>
    </source>
</evidence>
<evidence type="ECO:0000259" key="12">
    <source>
        <dbReference type="Pfam" id="PF26002"/>
    </source>
</evidence>
<evidence type="ECO:0000256" key="10">
    <source>
        <dbReference type="SAM" id="Coils"/>
    </source>
</evidence>
<protein>
    <recommendedName>
        <fullName evidence="9">Membrane fusion protein (MFP) family protein</fullName>
    </recommendedName>
</protein>
<dbReference type="AlphaFoldDB" id="A0A4S8PIA1"/>
<sequence length="429" mass="47587">MKPLNADPKPFMIAGYAVIALTFGVVGVWAATAKLDKAVIAPGTVDVATNRKEIQHLEGGIVERISVREGQSLKAGDVLIELNDIQARANLQVVTIRLHIAQAMEARLQAERNLKDDLEFSQLLLNDETPEVIAAIADQRQIFADRTSILKSQIDILTNRIEQLMREKQGLGEQKTAFETRAKLLSERLDRLKRGIVSGAIQTNLLTTYEDEYVEVKANVARMDTEQAKVDKSIGETEFQILQTQQQFRERASSEYKEVSGQIQELIEQRKVAEDVLERTKIRAPVDGVAQNLQLNGPVIRPGQVMLEIVPDTDQMVINAHVSTIDIDSVREGMTAEVKFSAFPNRFMPIITGDVTTVSKGSITPPDGRSPPYYLARINVSKEMIPDDLEGRLTAGMPADVLISAGERTVADYLISPLTDAIWKSMNEE</sequence>
<gene>
    <name evidence="13" type="ORF">FAA86_23030</name>
</gene>
<dbReference type="Proteomes" id="UP000307378">
    <property type="component" value="Unassembled WGS sequence"/>
</dbReference>
<keyword evidence="8 9" id="KW-0472">Membrane</keyword>
<proteinExistence type="inferred from homology"/>
<dbReference type="InterPro" id="IPR010129">
    <property type="entry name" value="T1SS_HlyD"/>
</dbReference>
<feature type="domain" description="AprE-like long alpha-helical hairpin" evidence="11">
    <location>
        <begin position="87"/>
        <end position="276"/>
    </location>
</feature>
<keyword evidence="10" id="KW-0175">Coiled coil</keyword>
<keyword evidence="7 9" id="KW-1133">Transmembrane helix</keyword>
<keyword evidence="5 9" id="KW-0997">Cell inner membrane</keyword>
<evidence type="ECO:0000259" key="11">
    <source>
        <dbReference type="Pfam" id="PF25994"/>
    </source>
</evidence>
<dbReference type="Gene3D" id="2.40.50.100">
    <property type="match status" value="1"/>
</dbReference>
<evidence type="ECO:0000256" key="2">
    <source>
        <dbReference type="ARBA" id="ARBA00009477"/>
    </source>
</evidence>
<dbReference type="GO" id="GO:0015031">
    <property type="term" value="P:protein transport"/>
    <property type="evidence" value="ECO:0007669"/>
    <property type="project" value="InterPro"/>
</dbReference>
<evidence type="ECO:0000256" key="9">
    <source>
        <dbReference type="RuleBase" id="RU365093"/>
    </source>
</evidence>
<feature type="transmembrane region" description="Helical" evidence="9">
    <location>
        <begin position="12"/>
        <end position="31"/>
    </location>
</feature>
<keyword evidence="4 9" id="KW-1003">Cell membrane</keyword>
<dbReference type="EMBL" id="STGU01000027">
    <property type="protein sequence ID" value="THV30327.1"/>
    <property type="molecule type" value="Genomic_DNA"/>
</dbReference>